<dbReference type="AlphaFoldDB" id="A0A392SVQ1"/>
<feature type="non-terminal residue" evidence="1">
    <location>
        <position position="60"/>
    </location>
</feature>
<evidence type="ECO:0000313" key="2">
    <source>
        <dbReference type="Proteomes" id="UP000265520"/>
    </source>
</evidence>
<protein>
    <submittedName>
        <fullName evidence="1">Heat-shock protein</fullName>
    </submittedName>
</protein>
<comment type="caution">
    <text evidence="1">The sequence shown here is derived from an EMBL/GenBank/DDBJ whole genome shotgun (WGS) entry which is preliminary data.</text>
</comment>
<proteinExistence type="predicted"/>
<name>A0A392SVQ1_9FABA</name>
<organism evidence="1 2">
    <name type="scientific">Trifolium medium</name>
    <dbReference type="NCBI Taxonomy" id="97028"/>
    <lineage>
        <taxon>Eukaryota</taxon>
        <taxon>Viridiplantae</taxon>
        <taxon>Streptophyta</taxon>
        <taxon>Embryophyta</taxon>
        <taxon>Tracheophyta</taxon>
        <taxon>Spermatophyta</taxon>
        <taxon>Magnoliopsida</taxon>
        <taxon>eudicotyledons</taxon>
        <taxon>Gunneridae</taxon>
        <taxon>Pentapetalae</taxon>
        <taxon>rosids</taxon>
        <taxon>fabids</taxon>
        <taxon>Fabales</taxon>
        <taxon>Fabaceae</taxon>
        <taxon>Papilionoideae</taxon>
        <taxon>50 kb inversion clade</taxon>
        <taxon>NPAAA clade</taxon>
        <taxon>Hologalegina</taxon>
        <taxon>IRL clade</taxon>
        <taxon>Trifolieae</taxon>
        <taxon>Trifolium</taxon>
    </lineage>
</organism>
<sequence>MLGECRNLLYDVVLQPNISDRWLWRHDTGGGYSVRGAYNLLTTMDALDMDMTSDLIWHKQ</sequence>
<keyword evidence="2" id="KW-1185">Reference proteome</keyword>
<accession>A0A392SVQ1</accession>
<dbReference type="Proteomes" id="UP000265520">
    <property type="component" value="Unassembled WGS sequence"/>
</dbReference>
<dbReference type="EMBL" id="LXQA010448429">
    <property type="protein sequence ID" value="MCI52517.1"/>
    <property type="molecule type" value="Genomic_DNA"/>
</dbReference>
<evidence type="ECO:0000313" key="1">
    <source>
        <dbReference type="EMBL" id="MCI52517.1"/>
    </source>
</evidence>
<reference evidence="1 2" key="1">
    <citation type="journal article" date="2018" name="Front. Plant Sci.">
        <title>Red Clover (Trifolium pratense) and Zigzag Clover (T. medium) - A Picture of Genomic Similarities and Differences.</title>
        <authorList>
            <person name="Dluhosova J."/>
            <person name="Istvanek J."/>
            <person name="Nedelnik J."/>
            <person name="Repkova J."/>
        </authorList>
    </citation>
    <scope>NUCLEOTIDE SEQUENCE [LARGE SCALE GENOMIC DNA]</scope>
    <source>
        <strain evidence="2">cv. 10/8</strain>
        <tissue evidence="1">Leaf</tissue>
    </source>
</reference>